<keyword evidence="3" id="KW-1185">Reference proteome</keyword>
<evidence type="ECO:0000313" key="3">
    <source>
        <dbReference type="Proteomes" id="UP000190868"/>
    </source>
</evidence>
<protein>
    <submittedName>
        <fullName evidence="2">Uncharacterized protein</fullName>
    </submittedName>
</protein>
<proteinExistence type="predicted"/>
<dbReference type="EMBL" id="CP017258">
    <property type="protein sequence ID" value="AQW87093.1"/>
    <property type="molecule type" value="Genomic_DNA"/>
</dbReference>
<dbReference type="Proteomes" id="UP000190868">
    <property type="component" value="Chromosome"/>
</dbReference>
<evidence type="ECO:0000313" key="2">
    <source>
        <dbReference type="EMBL" id="AQW87093.1"/>
    </source>
</evidence>
<reference evidence="3" key="1">
    <citation type="submission" date="2016-09" db="EMBL/GenBank/DDBJ databases">
        <title>Comparative genomics of the Campylobacter concisus group.</title>
        <authorList>
            <person name="Miller W.G."/>
            <person name="Yee E."/>
            <person name="Chapman M.H."/>
            <person name="Huynh S."/>
            <person name="Bono J.L."/>
            <person name="On S.L.W."/>
            <person name="StLeger J."/>
            <person name="Foster G."/>
            <person name="Parker C.T."/>
        </authorList>
    </citation>
    <scope>NUCLEOTIDE SEQUENCE [LARGE SCALE GENOMIC DNA]</scope>
    <source>
        <strain evidence="3">RM18021</strain>
    </source>
</reference>
<sequence length="587" mass="63611">MYIAFKDFINTTYNFSDDIFTELAGSNFDESYASGSLYNAFSLPMPNLKGLFIEQGGSLSEAIMQLNEDFVEFALSAIQISLEYKDYKRSLEGFTNATEIAINAINDLRHYTNELSNRDSENARFDKTNPLALGEFGNIGISGNGYYKAGSLAGLADEIHKDSALENVLESISNVYLGSLGSIFAGIAFDYAKDDKFNASNIAEHVYTGLLKKSVDVAISKSLSALGTTISPIGGFMALKAVQTLVTEALEVATGLDNRFGFGGDLVGAVNIDNKQVNTYIGDRSFLQGLKSMIGLDMGAEFLTDIDKNVLGFAYNEKISAVYQGDKLVSNITNNVFSSTIVDKSLSAFLETGFNSFSEVSSYNRDSMSRSLNIDGFNSTYGTNISMDAYGNVNFNINIRGELDSIAFGLSDEVKNELAKFSYDTPNILDWDRINTQATAQTQSVTSSSTMASSDNIHELSDRLYKRARNEKNKFVREHLNLIATFERNKENLKADRNNLGRGLGRNGDYGALGSGLGRGLGRNGDYGALGSGLGRGLGRNGNSGSDNSSRSSRGGRRSGMSDGKPGGRSRASKERASNRSKTGKSW</sequence>
<evidence type="ECO:0000256" key="1">
    <source>
        <dbReference type="SAM" id="MobiDB-lite"/>
    </source>
</evidence>
<feature type="region of interest" description="Disordered" evidence="1">
    <location>
        <begin position="535"/>
        <end position="587"/>
    </location>
</feature>
<organism evidence="2 3">
    <name type="scientific">Campylobacter pinnipediorum subsp. caledonicus</name>
    <dbReference type="NCBI Taxonomy" id="1874362"/>
    <lineage>
        <taxon>Bacteria</taxon>
        <taxon>Pseudomonadati</taxon>
        <taxon>Campylobacterota</taxon>
        <taxon>Epsilonproteobacteria</taxon>
        <taxon>Campylobacterales</taxon>
        <taxon>Campylobacteraceae</taxon>
        <taxon>Campylobacter</taxon>
    </lineage>
</organism>
<accession>A0A1S6U5V3</accession>
<feature type="compositionally biased region" description="Low complexity" evidence="1">
    <location>
        <begin position="543"/>
        <end position="564"/>
    </location>
</feature>
<dbReference type="RefSeq" id="WP_078424215.1">
    <property type="nucleotide sequence ID" value="NZ_CP017258.1"/>
</dbReference>
<name>A0A1S6U5V3_9BACT</name>
<dbReference type="AlphaFoldDB" id="A0A1S6U5V3"/>
<gene>
    <name evidence="2" type="ORF">CPIN18021_0246</name>
</gene>